<feature type="chain" id="PRO_5046557141" evidence="2">
    <location>
        <begin position="22"/>
        <end position="130"/>
    </location>
</feature>
<feature type="region of interest" description="Disordered" evidence="1">
    <location>
        <begin position="28"/>
        <end position="86"/>
    </location>
</feature>
<accession>A0ABW0NYB5</accession>
<evidence type="ECO:0000256" key="1">
    <source>
        <dbReference type="SAM" id="MobiDB-lite"/>
    </source>
</evidence>
<protein>
    <submittedName>
        <fullName evidence="3">Uncharacterized protein</fullName>
    </submittedName>
</protein>
<proteinExistence type="predicted"/>
<evidence type="ECO:0000313" key="3">
    <source>
        <dbReference type="EMBL" id="MFC5504793.1"/>
    </source>
</evidence>
<reference evidence="4" key="1">
    <citation type="journal article" date="2019" name="Int. J. Syst. Evol. Microbiol.">
        <title>The Global Catalogue of Microorganisms (GCM) 10K type strain sequencing project: providing services to taxonomists for standard genome sequencing and annotation.</title>
        <authorList>
            <consortium name="The Broad Institute Genomics Platform"/>
            <consortium name="The Broad Institute Genome Sequencing Center for Infectious Disease"/>
            <person name="Wu L."/>
            <person name="Ma J."/>
        </authorList>
    </citation>
    <scope>NUCLEOTIDE SEQUENCE [LARGE SCALE GENOMIC DNA]</scope>
    <source>
        <strain evidence="4">CCUG 43117</strain>
    </source>
</reference>
<sequence>MLRAGTAALAMFAILSGPTLALGQGVGTPGTGPLVPGGPRQGLGPPSLTDSVPDLRLRSDGGGIPGAGPPIDYGRPSSSGVSGYGLGSRARVQTVGRFCATPRTTCRLGRTALLGQACSCRGRGRGVVVR</sequence>
<keyword evidence="4" id="KW-1185">Reference proteome</keyword>
<comment type="caution">
    <text evidence="3">The sequence shown here is derived from an EMBL/GenBank/DDBJ whole genome shotgun (WGS) entry which is preliminary data.</text>
</comment>
<keyword evidence="2" id="KW-0732">Signal</keyword>
<dbReference type="EMBL" id="JBHSLU010000008">
    <property type="protein sequence ID" value="MFC5504793.1"/>
    <property type="molecule type" value="Genomic_DNA"/>
</dbReference>
<dbReference type="Proteomes" id="UP001596060">
    <property type="component" value="Unassembled WGS sequence"/>
</dbReference>
<evidence type="ECO:0000313" key="4">
    <source>
        <dbReference type="Proteomes" id="UP001596060"/>
    </source>
</evidence>
<dbReference type="RefSeq" id="WP_066724992.1">
    <property type="nucleotide sequence ID" value="NZ_JBHSLU010000008.1"/>
</dbReference>
<organism evidence="3 4">
    <name type="scientific">Bosea massiliensis</name>
    <dbReference type="NCBI Taxonomy" id="151419"/>
    <lineage>
        <taxon>Bacteria</taxon>
        <taxon>Pseudomonadati</taxon>
        <taxon>Pseudomonadota</taxon>
        <taxon>Alphaproteobacteria</taxon>
        <taxon>Hyphomicrobiales</taxon>
        <taxon>Boseaceae</taxon>
        <taxon>Bosea</taxon>
    </lineage>
</organism>
<feature type="signal peptide" evidence="2">
    <location>
        <begin position="1"/>
        <end position="21"/>
    </location>
</feature>
<name>A0ABW0NYB5_9HYPH</name>
<gene>
    <name evidence="3" type="ORF">ACFPN9_05925</name>
</gene>
<evidence type="ECO:0000256" key="2">
    <source>
        <dbReference type="SAM" id="SignalP"/>
    </source>
</evidence>